<dbReference type="SMART" id="SM00448">
    <property type="entry name" value="REC"/>
    <property type="match status" value="1"/>
</dbReference>
<dbReference type="SUPFAM" id="SSF52172">
    <property type="entry name" value="CheY-like"/>
    <property type="match status" value="1"/>
</dbReference>
<protein>
    <submittedName>
        <fullName evidence="4">CheY-like chemotaxis protein</fullName>
    </submittedName>
</protein>
<evidence type="ECO:0000256" key="2">
    <source>
        <dbReference type="PROSITE-ProRule" id="PRU00169"/>
    </source>
</evidence>
<gene>
    <name evidence="4" type="ORF">HNP60_000787</name>
</gene>
<comment type="caution">
    <text evidence="4">The sequence shown here is derived from an EMBL/GenBank/DDBJ whole genome shotgun (WGS) entry which is preliminary data.</text>
</comment>
<sequence>MALVLVVDDEFLLATMLADILEDEGYEVETASNGQLALAAVRQRKPDLVITDFMMPTMTGLEFAEAVRADEALSDLPIILVSGAQGAIAREHPQLFQAVFDKPYANRNIIEEVERHVKPTPAG</sequence>
<dbReference type="PANTHER" id="PTHR44591:SF3">
    <property type="entry name" value="RESPONSE REGULATORY DOMAIN-CONTAINING PROTEIN"/>
    <property type="match status" value="1"/>
</dbReference>
<evidence type="ECO:0000259" key="3">
    <source>
        <dbReference type="PROSITE" id="PS50110"/>
    </source>
</evidence>
<name>A0ABR6NC07_9SPHN</name>
<dbReference type="RefSeq" id="WP_184050633.1">
    <property type="nucleotide sequence ID" value="NZ_JACHKA010000001.1"/>
</dbReference>
<dbReference type="EMBL" id="JACHKA010000001">
    <property type="protein sequence ID" value="MBB5984813.1"/>
    <property type="molecule type" value="Genomic_DNA"/>
</dbReference>
<dbReference type="Gene3D" id="3.40.50.2300">
    <property type="match status" value="1"/>
</dbReference>
<accession>A0ABR6NC07</accession>
<evidence type="ECO:0000256" key="1">
    <source>
        <dbReference type="ARBA" id="ARBA00022553"/>
    </source>
</evidence>
<proteinExistence type="predicted"/>
<feature type="modified residue" description="4-aspartylphosphate" evidence="2">
    <location>
        <position position="52"/>
    </location>
</feature>
<evidence type="ECO:0000313" key="5">
    <source>
        <dbReference type="Proteomes" id="UP001138540"/>
    </source>
</evidence>
<feature type="domain" description="Response regulatory" evidence="3">
    <location>
        <begin position="3"/>
        <end position="117"/>
    </location>
</feature>
<keyword evidence="5" id="KW-1185">Reference proteome</keyword>
<dbReference type="PANTHER" id="PTHR44591">
    <property type="entry name" value="STRESS RESPONSE REGULATOR PROTEIN 1"/>
    <property type="match status" value="1"/>
</dbReference>
<dbReference type="InterPro" id="IPR050595">
    <property type="entry name" value="Bact_response_regulator"/>
</dbReference>
<dbReference type="PROSITE" id="PS50110">
    <property type="entry name" value="RESPONSE_REGULATORY"/>
    <property type="match status" value="1"/>
</dbReference>
<dbReference type="Pfam" id="PF00072">
    <property type="entry name" value="Response_reg"/>
    <property type="match status" value="1"/>
</dbReference>
<dbReference type="InterPro" id="IPR011006">
    <property type="entry name" value="CheY-like_superfamily"/>
</dbReference>
<reference evidence="4 5" key="1">
    <citation type="submission" date="2020-08" db="EMBL/GenBank/DDBJ databases">
        <title>Exploring microbial biodiversity for novel pathways involved in the catabolism of aromatic compounds derived from lignin.</title>
        <authorList>
            <person name="Elkins J."/>
        </authorList>
    </citation>
    <scope>NUCLEOTIDE SEQUENCE [LARGE SCALE GENOMIC DNA]</scope>
    <source>
        <strain evidence="4 5">B1D3A</strain>
    </source>
</reference>
<dbReference type="InterPro" id="IPR001789">
    <property type="entry name" value="Sig_transdc_resp-reg_receiver"/>
</dbReference>
<keyword evidence="1 2" id="KW-0597">Phosphoprotein</keyword>
<organism evidence="4 5">
    <name type="scientific">Sphingobium lignivorans</name>
    <dbReference type="NCBI Taxonomy" id="2735886"/>
    <lineage>
        <taxon>Bacteria</taxon>
        <taxon>Pseudomonadati</taxon>
        <taxon>Pseudomonadota</taxon>
        <taxon>Alphaproteobacteria</taxon>
        <taxon>Sphingomonadales</taxon>
        <taxon>Sphingomonadaceae</taxon>
        <taxon>Sphingobium</taxon>
    </lineage>
</organism>
<dbReference type="CDD" id="cd00156">
    <property type="entry name" value="REC"/>
    <property type="match status" value="1"/>
</dbReference>
<dbReference type="Proteomes" id="UP001138540">
    <property type="component" value="Unassembled WGS sequence"/>
</dbReference>
<evidence type="ECO:0000313" key="4">
    <source>
        <dbReference type="EMBL" id="MBB5984813.1"/>
    </source>
</evidence>